<dbReference type="AlphaFoldDB" id="A0AAD8Z0J9"/>
<evidence type="ECO:0000313" key="2">
    <source>
        <dbReference type="Proteomes" id="UP001239994"/>
    </source>
</evidence>
<accession>A0AAD8Z0J9</accession>
<keyword evidence="2" id="KW-1185">Reference proteome</keyword>
<dbReference type="GO" id="GO:0045259">
    <property type="term" value="C:proton-transporting ATP synthase complex"/>
    <property type="evidence" value="ECO:0007669"/>
    <property type="project" value="InterPro"/>
</dbReference>
<reference evidence="1" key="1">
    <citation type="submission" date="2023-03" db="EMBL/GenBank/DDBJ databases">
        <title>Electrophorus voltai genome.</title>
        <authorList>
            <person name="Bian C."/>
        </authorList>
    </citation>
    <scope>NUCLEOTIDE SEQUENCE</scope>
    <source>
        <strain evidence="1">CB-2022</strain>
        <tissue evidence="1">Muscle</tissue>
    </source>
</reference>
<evidence type="ECO:0000313" key="1">
    <source>
        <dbReference type="EMBL" id="KAK1789065.1"/>
    </source>
</evidence>
<proteinExistence type="predicted"/>
<comment type="caution">
    <text evidence="1">The sequence shown here is derived from an EMBL/GenBank/DDBJ whole genome shotgun (WGS) entry which is preliminary data.</text>
</comment>
<dbReference type="SUPFAM" id="SSF111357">
    <property type="entry name" value="Mitochondrial ATP synthase coupling factor 6"/>
    <property type="match status" value="1"/>
</dbReference>
<dbReference type="GO" id="GO:0015986">
    <property type="term" value="P:proton motive force-driven ATP synthesis"/>
    <property type="evidence" value="ECO:0007669"/>
    <property type="project" value="InterPro"/>
</dbReference>
<gene>
    <name evidence="1" type="ORF">P4O66_015018</name>
</gene>
<dbReference type="Proteomes" id="UP001239994">
    <property type="component" value="Unassembled WGS sequence"/>
</dbReference>
<dbReference type="EMBL" id="JAROKS010000022">
    <property type="protein sequence ID" value="KAK1789065.1"/>
    <property type="molecule type" value="Genomic_DNA"/>
</dbReference>
<dbReference type="InterPro" id="IPR036204">
    <property type="entry name" value="ATP_synth_f6_sf_mt"/>
</dbReference>
<dbReference type="GO" id="GO:0015078">
    <property type="term" value="F:proton transmembrane transporter activity"/>
    <property type="evidence" value="ECO:0007669"/>
    <property type="project" value="InterPro"/>
</dbReference>
<name>A0AAD8Z0J9_9TELE</name>
<organism evidence="1 2">
    <name type="scientific">Electrophorus voltai</name>
    <dbReference type="NCBI Taxonomy" id="2609070"/>
    <lineage>
        <taxon>Eukaryota</taxon>
        <taxon>Metazoa</taxon>
        <taxon>Chordata</taxon>
        <taxon>Craniata</taxon>
        <taxon>Vertebrata</taxon>
        <taxon>Euteleostomi</taxon>
        <taxon>Actinopterygii</taxon>
        <taxon>Neopterygii</taxon>
        <taxon>Teleostei</taxon>
        <taxon>Ostariophysi</taxon>
        <taxon>Gymnotiformes</taxon>
        <taxon>Gymnotoidei</taxon>
        <taxon>Gymnotidae</taxon>
        <taxon>Electrophorus</taxon>
    </lineage>
</organism>
<sequence>MEAVVEAVSEVIGQAAGLDPIQKLFLNAIRDYSLKS</sequence>
<feature type="non-terminal residue" evidence="1">
    <location>
        <position position="1"/>
    </location>
</feature>
<dbReference type="Gene3D" id="6.10.280.200">
    <property type="match status" value="1"/>
</dbReference>
<protein>
    <submittedName>
        <fullName evidence="1">Uncharacterized protein</fullName>
    </submittedName>
</protein>